<name>A0A913Y1G8_EXADI</name>
<dbReference type="EnsemblMetazoa" id="XM_021056939.2">
    <property type="protein sequence ID" value="XP_020912598.1"/>
    <property type="gene ID" value="LOC110250339"/>
</dbReference>
<organism evidence="2 3">
    <name type="scientific">Exaiptasia diaphana</name>
    <name type="common">Tropical sea anemone</name>
    <name type="synonym">Aiptasia pulchella</name>
    <dbReference type="NCBI Taxonomy" id="2652724"/>
    <lineage>
        <taxon>Eukaryota</taxon>
        <taxon>Metazoa</taxon>
        <taxon>Cnidaria</taxon>
        <taxon>Anthozoa</taxon>
        <taxon>Hexacorallia</taxon>
        <taxon>Actiniaria</taxon>
        <taxon>Aiptasiidae</taxon>
        <taxon>Exaiptasia</taxon>
    </lineage>
</organism>
<protein>
    <submittedName>
        <fullName evidence="2">Uncharacterized protein</fullName>
    </submittedName>
</protein>
<proteinExistence type="predicted"/>
<dbReference type="EnsemblMetazoa" id="XM_021056940.2">
    <property type="protein sequence ID" value="XP_020912599.1"/>
    <property type="gene ID" value="LOC110250339"/>
</dbReference>
<dbReference type="RefSeq" id="XP_020912598.1">
    <property type="nucleotide sequence ID" value="XM_021056939.2"/>
</dbReference>
<dbReference type="RefSeq" id="XP_028518361.1">
    <property type="nucleotide sequence ID" value="XM_028662560.1"/>
</dbReference>
<feature type="compositionally biased region" description="Acidic residues" evidence="1">
    <location>
        <begin position="76"/>
        <end position="104"/>
    </location>
</feature>
<reference evidence="2" key="1">
    <citation type="submission" date="2022-11" db="UniProtKB">
        <authorList>
            <consortium name="EnsemblMetazoa"/>
        </authorList>
    </citation>
    <scope>IDENTIFICATION</scope>
</reference>
<dbReference type="Proteomes" id="UP000887567">
    <property type="component" value="Unplaced"/>
</dbReference>
<feature type="compositionally biased region" description="Basic and acidic residues" evidence="1">
    <location>
        <begin position="128"/>
        <end position="139"/>
    </location>
</feature>
<feature type="region of interest" description="Disordered" evidence="1">
    <location>
        <begin position="1"/>
        <end position="152"/>
    </location>
</feature>
<dbReference type="OrthoDB" id="5956474at2759"/>
<dbReference type="RefSeq" id="XP_020912599.1">
    <property type="nucleotide sequence ID" value="XM_021056940.2"/>
</dbReference>
<evidence type="ECO:0000256" key="1">
    <source>
        <dbReference type="SAM" id="MobiDB-lite"/>
    </source>
</evidence>
<feature type="region of interest" description="Disordered" evidence="1">
    <location>
        <begin position="413"/>
        <end position="435"/>
    </location>
</feature>
<feature type="compositionally biased region" description="Polar residues" evidence="1">
    <location>
        <begin position="413"/>
        <end position="423"/>
    </location>
</feature>
<dbReference type="SUPFAM" id="SSF50494">
    <property type="entry name" value="Trypsin-like serine proteases"/>
    <property type="match status" value="1"/>
</dbReference>
<dbReference type="EnsemblMetazoa" id="XM_028662560.1">
    <property type="protein sequence ID" value="XP_028518361.1"/>
    <property type="gene ID" value="LOC110250339"/>
</dbReference>
<dbReference type="InterPro" id="IPR009003">
    <property type="entry name" value="Peptidase_S1_PA"/>
</dbReference>
<dbReference type="PANTHER" id="PTHR14389:SF3">
    <property type="entry name" value="PROTEIN FAM111A-LIKE"/>
    <property type="match status" value="1"/>
</dbReference>
<dbReference type="AlphaFoldDB" id="A0A913Y1G8"/>
<dbReference type="Gene3D" id="2.40.10.10">
    <property type="entry name" value="Trypsin-like serine proteases"/>
    <property type="match status" value="2"/>
</dbReference>
<feature type="compositionally biased region" description="Basic and acidic residues" evidence="1">
    <location>
        <begin position="1"/>
        <end position="10"/>
    </location>
</feature>
<sequence>MNRKITDFFKNDSGYQSNEVSPCCDSSILKKSSTPQLSNNTSTKKRLYSDRENSDVELEDCSLIEKCPDVHVHDEGEIEEHESIESEADDDSEQSDESDSDDDSYEHQFVSKNHHNKHHDDEDDSEHDTESEAADEREFIGQSDDDDGQFVSKNCHDKSEHCDERADEYCDISEFSCNTNKENELADNNRLQQKKLQIKVHGLGTNARMFQTNGQETILHMVKKYLKMYNLMKSTSVLIFKDKHTGSALNLGLPTGTLDKNVEYQCIFKEKLEYNTEQLIRAFKVELYNDEWPLKSFQLKFDSDRNSKPNVCRMSKVTDLIDVPFMVGETLYEALCRDGRFDVEDNNGQLNICKCELEDVGSAVRVPLDNDASDYGGKTFELYFSKAFTNGKVEPLPYPPCMHEIIPNVTSQLDPSSNVQSAVTPAAEPSSEQGAPVHDFSEQEIQSLSIDGSQSAKKLIAHTVHEFKTFIENDFKIKVEKEGLSKNEKKRLGKVKKFVKAGYDKFALNRNFELSCSHLRKLLQLCESTGAIVLQLYSGERQFIGTCFRVGHKYVITNYHVYKIIEDKKDQGMLKSVYIDFSYKGNNEISACSSTDYKIITYSVELDYAIIEVKKPKHRELPISVTSSFTIPCLVKSPEQGMFLTFSGHPNGSRETMTNLFCPLKSLESLDERVVMGLSKNEHEALIDPKRQFYDISTFFYGSSGSPGVLLQDGFLLVLHCGQYPLNDGLGGAIEQGVLMAAIVADVKSRHVDLVEDIFDLPKDMEVDSED</sequence>
<dbReference type="InterPro" id="IPR043504">
    <property type="entry name" value="Peptidase_S1_PA_chymotrypsin"/>
</dbReference>
<feature type="compositionally biased region" description="Polar residues" evidence="1">
    <location>
        <begin position="29"/>
        <end position="42"/>
    </location>
</feature>
<dbReference type="KEGG" id="epa:110250339"/>
<accession>A0A913Y1G8</accession>
<feature type="compositionally biased region" description="Basic and acidic residues" evidence="1">
    <location>
        <begin position="66"/>
        <end position="75"/>
    </location>
</feature>
<evidence type="ECO:0000313" key="2">
    <source>
        <dbReference type="EnsemblMetazoa" id="XP_020912598.1"/>
    </source>
</evidence>
<dbReference type="GeneID" id="110250339"/>
<evidence type="ECO:0000313" key="3">
    <source>
        <dbReference type="Proteomes" id="UP000887567"/>
    </source>
</evidence>
<dbReference type="Pfam" id="PF13365">
    <property type="entry name" value="Trypsin_2"/>
    <property type="match status" value="1"/>
</dbReference>
<dbReference type="PANTHER" id="PTHR14389">
    <property type="entry name" value="SI:CH1073-475A24.1"/>
    <property type="match status" value="1"/>
</dbReference>
<keyword evidence="3" id="KW-1185">Reference proteome</keyword>